<dbReference type="AlphaFoldDB" id="A0A417Y8A8"/>
<keyword evidence="1" id="KW-0175">Coiled coil</keyword>
<evidence type="ECO:0000259" key="2">
    <source>
        <dbReference type="Pfam" id="PF20537"/>
    </source>
</evidence>
<organism evidence="3 4">
    <name type="scientific">Nocardioides immobilis</name>
    <dbReference type="NCBI Taxonomy" id="2049295"/>
    <lineage>
        <taxon>Bacteria</taxon>
        <taxon>Bacillati</taxon>
        <taxon>Actinomycetota</taxon>
        <taxon>Actinomycetes</taxon>
        <taxon>Propionibacteriales</taxon>
        <taxon>Nocardioidaceae</taxon>
        <taxon>Nocardioides</taxon>
    </lineage>
</organism>
<sequence length="70" mass="7921">MGRVAPGSTRQEVAALRERVSELEAEVQEARRLNRRVAELLDVVEELLVPLTLRDEEKVQAFLDAHTLTP</sequence>
<evidence type="ECO:0000313" key="4">
    <source>
        <dbReference type="Proteomes" id="UP000283644"/>
    </source>
</evidence>
<comment type="caution">
    <text evidence="3">The sequence shown here is derived from an EMBL/GenBank/DDBJ whole genome shotgun (WGS) entry which is preliminary data.</text>
</comment>
<dbReference type="OrthoDB" id="4951290at2"/>
<reference evidence="3 4" key="1">
    <citation type="submission" date="2018-09" db="EMBL/GenBank/DDBJ databases">
        <title>Genome sequencing of Nocardioides immobilis CCTCC AB 2017083 for comparison to Nocardioides silvaticus.</title>
        <authorList>
            <person name="Li C."/>
            <person name="Wang G."/>
        </authorList>
    </citation>
    <scope>NUCLEOTIDE SEQUENCE [LARGE SCALE GENOMIC DNA]</scope>
    <source>
        <strain evidence="3 4">CCTCC AB 2017083</strain>
    </source>
</reference>
<feature type="domain" description="DUF6752" evidence="2">
    <location>
        <begin position="16"/>
        <end position="66"/>
    </location>
</feature>
<name>A0A417Y8A8_9ACTN</name>
<gene>
    <name evidence="3" type="ORF">D0Z08_02335</name>
</gene>
<protein>
    <recommendedName>
        <fullName evidence="2">DUF6752 domain-containing protein</fullName>
    </recommendedName>
</protein>
<proteinExistence type="predicted"/>
<evidence type="ECO:0000313" key="3">
    <source>
        <dbReference type="EMBL" id="RHW28982.1"/>
    </source>
</evidence>
<dbReference type="InterPro" id="IPR046640">
    <property type="entry name" value="DUF6752"/>
</dbReference>
<evidence type="ECO:0000256" key="1">
    <source>
        <dbReference type="SAM" id="Coils"/>
    </source>
</evidence>
<dbReference type="EMBL" id="QXGH01000009">
    <property type="protein sequence ID" value="RHW28982.1"/>
    <property type="molecule type" value="Genomic_DNA"/>
</dbReference>
<accession>A0A417Y8A8</accession>
<dbReference type="Pfam" id="PF20537">
    <property type="entry name" value="DUF6752"/>
    <property type="match status" value="1"/>
</dbReference>
<feature type="coiled-coil region" evidence="1">
    <location>
        <begin position="13"/>
        <end position="43"/>
    </location>
</feature>
<keyword evidence="4" id="KW-1185">Reference proteome</keyword>
<dbReference type="Proteomes" id="UP000283644">
    <property type="component" value="Unassembled WGS sequence"/>
</dbReference>